<name>A0A9W8A8Q3_9FUNG</name>
<proteinExistence type="predicted"/>
<feature type="chain" id="PRO_5040968489" evidence="2">
    <location>
        <begin position="25"/>
        <end position="242"/>
    </location>
</feature>
<organism evidence="3 4">
    <name type="scientific">Mycoemilia scoparia</name>
    <dbReference type="NCBI Taxonomy" id="417184"/>
    <lineage>
        <taxon>Eukaryota</taxon>
        <taxon>Fungi</taxon>
        <taxon>Fungi incertae sedis</taxon>
        <taxon>Zoopagomycota</taxon>
        <taxon>Kickxellomycotina</taxon>
        <taxon>Kickxellomycetes</taxon>
        <taxon>Kickxellales</taxon>
        <taxon>Kickxellaceae</taxon>
        <taxon>Mycoemilia</taxon>
    </lineage>
</organism>
<evidence type="ECO:0000313" key="4">
    <source>
        <dbReference type="Proteomes" id="UP001150538"/>
    </source>
</evidence>
<protein>
    <submittedName>
        <fullName evidence="3">Uncharacterized protein</fullName>
    </submittedName>
</protein>
<dbReference type="AlphaFoldDB" id="A0A9W8A8Q3"/>
<dbReference type="EMBL" id="JANBPU010000012">
    <property type="protein sequence ID" value="KAJ1920556.1"/>
    <property type="molecule type" value="Genomic_DNA"/>
</dbReference>
<comment type="caution">
    <text evidence="3">The sequence shown here is derived from an EMBL/GenBank/DDBJ whole genome shotgun (WGS) entry which is preliminary data.</text>
</comment>
<reference evidence="3" key="1">
    <citation type="submission" date="2022-07" db="EMBL/GenBank/DDBJ databases">
        <title>Phylogenomic reconstructions and comparative analyses of Kickxellomycotina fungi.</title>
        <authorList>
            <person name="Reynolds N.K."/>
            <person name="Stajich J.E."/>
            <person name="Barry K."/>
            <person name="Grigoriev I.V."/>
            <person name="Crous P."/>
            <person name="Smith M.E."/>
        </authorList>
    </citation>
    <scope>NUCLEOTIDE SEQUENCE</scope>
    <source>
        <strain evidence="3">NBRC 100468</strain>
    </source>
</reference>
<sequence>MFFKGLSASATTLLVLMSAPLAKGQQQPQSVPPLPMSVSSTTASSQQESSLYFAPGQVNGAAVPASQITPPPVPQGNVQGHGATHESANSLISDFNSAYSARLADAWWALQPKLQNAIDQVGEINKEAQAELKSMTSGVTTYNVTLISEFYQVVQDAVQTPNSAPTASSSVSSILSQPQETIYHPGIGGSLSNNNNNSSSEEKGSSKDEEKEESSENSESSANSITTGYLALLAAIVLPALS</sequence>
<feature type="compositionally biased region" description="Low complexity" evidence="1">
    <location>
        <begin position="190"/>
        <end position="199"/>
    </location>
</feature>
<evidence type="ECO:0000256" key="1">
    <source>
        <dbReference type="SAM" id="MobiDB-lite"/>
    </source>
</evidence>
<keyword evidence="4" id="KW-1185">Reference proteome</keyword>
<evidence type="ECO:0000313" key="3">
    <source>
        <dbReference type="EMBL" id="KAJ1920556.1"/>
    </source>
</evidence>
<accession>A0A9W8A8Q3</accession>
<feature type="compositionally biased region" description="Basic and acidic residues" evidence="1">
    <location>
        <begin position="200"/>
        <end position="209"/>
    </location>
</feature>
<feature type="signal peptide" evidence="2">
    <location>
        <begin position="1"/>
        <end position="24"/>
    </location>
</feature>
<gene>
    <name evidence="3" type="ORF">H4219_001256</name>
</gene>
<dbReference type="Proteomes" id="UP001150538">
    <property type="component" value="Unassembled WGS sequence"/>
</dbReference>
<evidence type="ECO:0000256" key="2">
    <source>
        <dbReference type="SAM" id="SignalP"/>
    </source>
</evidence>
<dbReference type="OrthoDB" id="10631124at2759"/>
<feature type="region of interest" description="Disordered" evidence="1">
    <location>
        <begin position="183"/>
        <end position="224"/>
    </location>
</feature>
<keyword evidence="2" id="KW-0732">Signal</keyword>